<evidence type="ECO:0008006" key="4">
    <source>
        <dbReference type="Google" id="ProtNLM"/>
    </source>
</evidence>
<accession>A0ABX1CTE1</accession>
<evidence type="ECO:0000256" key="1">
    <source>
        <dbReference type="SAM" id="SignalP"/>
    </source>
</evidence>
<dbReference type="Proteomes" id="UP000732399">
    <property type="component" value="Unassembled WGS sequence"/>
</dbReference>
<dbReference type="RefSeq" id="WP_168136175.1">
    <property type="nucleotide sequence ID" value="NZ_JAAVJH010000024.1"/>
</dbReference>
<evidence type="ECO:0000313" key="3">
    <source>
        <dbReference type="Proteomes" id="UP000732399"/>
    </source>
</evidence>
<organism evidence="2 3">
    <name type="scientific">Sphingomonas corticis</name>
    <dbReference type="NCBI Taxonomy" id="2722791"/>
    <lineage>
        <taxon>Bacteria</taxon>
        <taxon>Pseudomonadati</taxon>
        <taxon>Pseudomonadota</taxon>
        <taxon>Alphaproteobacteria</taxon>
        <taxon>Sphingomonadales</taxon>
        <taxon>Sphingomonadaceae</taxon>
        <taxon>Sphingomonas</taxon>
    </lineage>
</organism>
<feature type="chain" id="PRO_5047544097" description="DUF4189 domain-containing protein" evidence="1">
    <location>
        <begin position="25"/>
        <end position="140"/>
    </location>
</feature>
<comment type="caution">
    <text evidence="2">The sequence shown here is derived from an EMBL/GenBank/DDBJ whole genome shotgun (WGS) entry which is preliminary data.</text>
</comment>
<protein>
    <recommendedName>
        <fullName evidence="4">DUF4189 domain-containing protein</fullName>
    </recommendedName>
</protein>
<reference evidence="2 3" key="1">
    <citation type="submission" date="2020-03" db="EMBL/GenBank/DDBJ databases">
        <authorList>
            <person name="Wang L."/>
            <person name="He N."/>
            <person name="Li Y."/>
            <person name="Fang Y."/>
            <person name="Zhang F."/>
        </authorList>
    </citation>
    <scope>NUCLEOTIDE SEQUENCE [LARGE SCALE GENOMIC DNA]</scope>
    <source>
        <strain evidence="2 3">36D10-4-7</strain>
    </source>
</reference>
<name>A0ABX1CTE1_9SPHN</name>
<dbReference type="EMBL" id="JAAVJH010000024">
    <property type="protein sequence ID" value="NJR80626.1"/>
    <property type="molecule type" value="Genomic_DNA"/>
</dbReference>
<evidence type="ECO:0000313" key="2">
    <source>
        <dbReference type="EMBL" id="NJR80626.1"/>
    </source>
</evidence>
<keyword evidence="3" id="KW-1185">Reference proteome</keyword>
<feature type="signal peptide" evidence="1">
    <location>
        <begin position="1"/>
        <end position="24"/>
    </location>
</feature>
<gene>
    <name evidence="2" type="ORF">HBH26_18785</name>
</gene>
<sequence>MVRKWGWLALVLPVAAAAQQPPVAAPPGGVCARLAPQLGLKPEAAKPGTPTTWKAGMFGVGAMLFGGSAGVSFMVQPVEGTTAGQMQDACKQVKSDIVCRVAGPIRVVVGSKKGEASVDLAEGERGEVGTKGKNIFCREG</sequence>
<proteinExistence type="predicted"/>
<keyword evidence="1" id="KW-0732">Signal</keyword>